<dbReference type="RefSeq" id="WP_014559163.1">
    <property type="nucleotide sequence ID" value="NC_017464.1"/>
</dbReference>
<dbReference type="SMART" id="SM00646">
    <property type="entry name" value="Ami_3"/>
    <property type="match status" value="1"/>
</dbReference>
<dbReference type="STRING" id="945713.IALB_0292"/>
<dbReference type="eggNOG" id="COG0860">
    <property type="taxonomic scope" value="Bacteria"/>
</dbReference>
<dbReference type="AlphaFoldDB" id="I0AG97"/>
<dbReference type="PANTHER" id="PTHR30404:SF0">
    <property type="entry name" value="N-ACETYLMURAMOYL-L-ALANINE AMIDASE AMIC"/>
    <property type="match status" value="1"/>
</dbReference>
<proteinExistence type="predicted"/>
<dbReference type="SUPFAM" id="SSF53187">
    <property type="entry name" value="Zn-dependent exopeptidases"/>
    <property type="match status" value="1"/>
</dbReference>
<dbReference type="HOGENOM" id="CLU_035972_0_0_10"/>
<evidence type="ECO:0000256" key="1">
    <source>
        <dbReference type="ARBA" id="ARBA00001561"/>
    </source>
</evidence>
<dbReference type="Pfam" id="PF07833">
    <property type="entry name" value="Cu_amine_oxidN1"/>
    <property type="match status" value="1"/>
</dbReference>
<accession>I0AG97</accession>
<keyword evidence="6" id="KW-1185">Reference proteome</keyword>
<dbReference type="Gene3D" id="3.40.630.40">
    <property type="entry name" value="Zn-dependent exopeptidases"/>
    <property type="match status" value="1"/>
</dbReference>
<dbReference type="EC" id="3.5.1.28" evidence="2"/>
<comment type="catalytic activity">
    <reaction evidence="1">
        <text>Hydrolyzes the link between N-acetylmuramoyl residues and L-amino acid residues in certain cell-wall glycopeptides.</text>
        <dbReference type="EC" id="3.5.1.28"/>
    </reaction>
</comment>
<dbReference type="Pfam" id="PF01520">
    <property type="entry name" value="Amidase_3"/>
    <property type="match status" value="1"/>
</dbReference>
<keyword evidence="3" id="KW-0378">Hydrolase</keyword>
<dbReference type="PATRIC" id="fig|945713.3.peg.292"/>
<dbReference type="InterPro" id="IPR050695">
    <property type="entry name" value="N-acetylmuramoyl_amidase_3"/>
</dbReference>
<dbReference type="KEGG" id="ial:IALB_0292"/>
<dbReference type="InterPro" id="IPR002508">
    <property type="entry name" value="MurNAc-LAA_cat"/>
</dbReference>
<organism evidence="5 6">
    <name type="scientific">Ignavibacterium album (strain DSM 19864 / JCM 16511 / NBRC 101810 / Mat9-16)</name>
    <dbReference type="NCBI Taxonomy" id="945713"/>
    <lineage>
        <taxon>Bacteria</taxon>
        <taxon>Pseudomonadati</taxon>
        <taxon>Ignavibacteriota</taxon>
        <taxon>Ignavibacteria</taxon>
        <taxon>Ignavibacteriales</taxon>
        <taxon>Ignavibacteriaceae</taxon>
        <taxon>Ignavibacterium</taxon>
    </lineage>
</organism>
<sequence>MYRLLSFLIFILLAVNILSQDKNQIIIVDGTKTFTVPAFIREGTYYLSLKDFADKSQINYYYNQSAKKIELKNDDYLFKVSSRNPFIVLTDRKTNSQEVYQLATSSYYVADKIFIPLKYSVDVLQKFLRTTLKYEAPNKLILGSGSIQTDISEVKSDSKFDVTGLEIDEKANGTLIRLKSNKRIPSYASSFKNGVLTLIFRKVNADISNTGFEGTGGVVKKIQSRNVDNDLELKVFVGPEYTTSEVINVEKSNDILITIHNKLFVKTDKSPRKEKWEFDVIVIDPGHGGKDAGAIGVNGVKEKDVNLGIASELGKLIQSQMKDVKVVFTRKDDTFVDLYKRGKIANEKNGKLFISIHCNSTPKKPTDANGFEVYLLRPGRTKEAIAIAEFENSVIQYEENPQRYQKLTDENFILVSMAQSAYMRYSEKFAEFLHNEFSKHPKLSSRGVKQAGFYVLVGASMPNVLIESGFLSNSSDAKYLASKTGQKEMAAYIFEAIKKYRDHYESEMKAN</sequence>
<dbReference type="InterPro" id="IPR012854">
    <property type="entry name" value="Cu_amine_oxidase-like_N"/>
</dbReference>
<reference evidence="5 6" key="1">
    <citation type="journal article" date="2012" name="Front. Microbiol.">
        <title>Complete genome of Ignavibacterium album, a metabolically versatile, flagellated, facultative anaerobe from the phylum Chlorobi.</title>
        <authorList>
            <person name="Liu Z."/>
            <person name="Frigaard N.-U."/>
            <person name="Vogl K."/>
            <person name="Iino T."/>
            <person name="Ohkuma M."/>
            <person name="Overmann J."/>
            <person name="Bryant D.A."/>
        </authorList>
    </citation>
    <scope>NUCLEOTIDE SEQUENCE [LARGE SCALE GENOMIC DNA]</scope>
    <source>
        <strain evidence="6">DSM 19864 / JCM 16511 / NBRC 101810 / Mat9-16</strain>
    </source>
</reference>
<evidence type="ECO:0000313" key="6">
    <source>
        <dbReference type="Proteomes" id="UP000007394"/>
    </source>
</evidence>
<protein>
    <recommendedName>
        <fullName evidence="2">N-acetylmuramoyl-L-alanine amidase</fullName>
        <ecNumber evidence="2">3.5.1.28</ecNumber>
    </recommendedName>
</protein>
<evidence type="ECO:0000259" key="4">
    <source>
        <dbReference type="SMART" id="SM00646"/>
    </source>
</evidence>
<gene>
    <name evidence="5" type="ordered locus">IALB_0292</name>
</gene>
<dbReference type="OrthoDB" id="9806267at2"/>
<dbReference type="GO" id="GO:0008745">
    <property type="term" value="F:N-acetylmuramoyl-L-alanine amidase activity"/>
    <property type="evidence" value="ECO:0007669"/>
    <property type="project" value="UniProtKB-EC"/>
</dbReference>
<dbReference type="FunFam" id="3.40.630.40:FF:000005">
    <property type="entry name" value="N-acetylmuramoyl-L-alanine amidase (AmiA)"/>
    <property type="match status" value="1"/>
</dbReference>
<dbReference type="Proteomes" id="UP000007394">
    <property type="component" value="Chromosome"/>
</dbReference>
<evidence type="ECO:0000256" key="2">
    <source>
        <dbReference type="ARBA" id="ARBA00011901"/>
    </source>
</evidence>
<dbReference type="EMBL" id="CP003418">
    <property type="protein sequence ID" value="AFH48004.1"/>
    <property type="molecule type" value="Genomic_DNA"/>
</dbReference>
<evidence type="ECO:0000313" key="5">
    <source>
        <dbReference type="EMBL" id="AFH48004.1"/>
    </source>
</evidence>
<dbReference type="PANTHER" id="PTHR30404">
    <property type="entry name" value="N-ACETYLMURAMOYL-L-ALANINE AMIDASE"/>
    <property type="match status" value="1"/>
</dbReference>
<name>I0AG97_IGNAJ</name>
<dbReference type="GO" id="GO:0030288">
    <property type="term" value="C:outer membrane-bounded periplasmic space"/>
    <property type="evidence" value="ECO:0007669"/>
    <property type="project" value="TreeGrafter"/>
</dbReference>
<dbReference type="CDD" id="cd02696">
    <property type="entry name" value="MurNAc-LAA"/>
    <property type="match status" value="1"/>
</dbReference>
<evidence type="ECO:0000256" key="3">
    <source>
        <dbReference type="ARBA" id="ARBA00022801"/>
    </source>
</evidence>
<dbReference type="GO" id="GO:0009253">
    <property type="term" value="P:peptidoglycan catabolic process"/>
    <property type="evidence" value="ECO:0007669"/>
    <property type="project" value="InterPro"/>
</dbReference>
<feature type="domain" description="MurNAc-LAA" evidence="4">
    <location>
        <begin position="342"/>
        <end position="498"/>
    </location>
</feature>